<dbReference type="Pfam" id="PF01116">
    <property type="entry name" value="F_bP_aldolase"/>
    <property type="match status" value="1"/>
</dbReference>
<protein>
    <submittedName>
        <fullName evidence="4">Ketose-bisphosphate aldolase</fullName>
    </submittedName>
</protein>
<feature type="binding site" evidence="3">
    <location>
        <position position="133"/>
    </location>
    <ligand>
        <name>Zn(2+)</name>
        <dbReference type="ChEBI" id="CHEBI:29105"/>
        <label>2</label>
    </ligand>
</feature>
<dbReference type="GeneID" id="93210596"/>
<comment type="caution">
    <text evidence="4">The sequence shown here is derived from an EMBL/GenBank/DDBJ whole genome shotgun (WGS) entry which is preliminary data.</text>
</comment>
<proteinExistence type="predicted"/>
<dbReference type="PANTHER" id="PTHR30304">
    <property type="entry name" value="D-TAGATOSE-1,6-BISPHOSPHATE ALDOLASE"/>
    <property type="match status" value="1"/>
</dbReference>
<feature type="binding site" evidence="2">
    <location>
        <position position="185"/>
    </location>
    <ligand>
        <name>dihydroxyacetone phosphate</name>
        <dbReference type="ChEBI" id="CHEBI:57642"/>
    </ligand>
</feature>
<evidence type="ECO:0000313" key="5">
    <source>
        <dbReference type="Proteomes" id="UP000005947"/>
    </source>
</evidence>
<reference evidence="4 5" key="1">
    <citation type="submission" date="2011-02" db="EMBL/GenBank/DDBJ databases">
        <authorList>
            <person name="Muzny D."/>
            <person name="Qin X."/>
            <person name="Buhay C."/>
            <person name="Dugan-Rocha S."/>
            <person name="Ding Y."/>
            <person name="Chen G."/>
            <person name="Hawes A."/>
            <person name="Holder M."/>
            <person name="Jhangiani S."/>
            <person name="Johnson A."/>
            <person name="Khan Z."/>
            <person name="Li Z."/>
            <person name="Liu W."/>
            <person name="Liu X."/>
            <person name="Perez L."/>
            <person name="Shen H."/>
            <person name="Wang Q."/>
            <person name="Watt J."/>
            <person name="Xi L."/>
            <person name="Xin Y."/>
            <person name="Zhou J."/>
            <person name="Deng J."/>
            <person name="Jiang H."/>
            <person name="Liu Y."/>
            <person name="Qu J."/>
            <person name="Song X.-Z."/>
            <person name="Zhang L."/>
            <person name="Villasana D."/>
            <person name="Johnson A."/>
            <person name="Liu J."/>
            <person name="Liyanage D."/>
            <person name="Lorensuhewa L."/>
            <person name="Robinson T."/>
            <person name="Song A."/>
            <person name="Song B.-B."/>
            <person name="Dinh H."/>
            <person name="Thornton R."/>
            <person name="Coyle M."/>
            <person name="Francisco L."/>
            <person name="Jackson L."/>
            <person name="Javaid M."/>
            <person name="Korchina V."/>
            <person name="Kovar C."/>
            <person name="Mata R."/>
            <person name="Mathew T."/>
            <person name="Ngo R."/>
            <person name="Nguyen L."/>
            <person name="Nguyen N."/>
            <person name="Okwuonu G."/>
            <person name="Ongeri F."/>
            <person name="Pham C."/>
            <person name="Simmons D."/>
            <person name="Wilczek-Boney K."/>
            <person name="Hale W."/>
            <person name="Jakkamsetti A."/>
            <person name="Pham P."/>
            <person name="Ruth R."/>
            <person name="San Lucas F."/>
            <person name="Warren J."/>
            <person name="Zhang J."/>
            <person name="Zhao Z."/>
            <person name="Zhou C."/>
            <person name="Zhu D."/>
            <person name="Lee S."/>
            <person name="Bess C."/>
            <person name="Blankenburg K."/>
            <person name="Forbes L."/>
            <person name="Fu Q."/>
            <person name="Gubbala S."/>
            <person name="Hirani K."/>
            <person name="Jayaseelan J.C."/>
            <person name="Lara F."/>
            <person name="Munidasa M."/>
            <person name="Palculict T."/>
            <person name="Patil S."/>
            <person name="Pu L.-L."/>
            <person name="Saada N."/>
            <person name="Tang L."/>
            <person name="Weissenberger G."/>
            <person name="Zhu Y."/>
            <person name="Hemphill L."/>
            <person name="Shang Y."/>
            <person name="Youmans B."/>
            <person name="Ayvaz T."/>
            <person name="Ross M."/>
            <person name="Santibanez J."/>
            <person name="Aqrawi P."/>
            <person name="Gross S."/>
            <person name="Joshi V."/>
            <person name="Fowler G."/>
            <person name="Nazareth L."/>
            <person name="Reid J."/>
            <person name="Worley K."/>
            <person name="Petrosino J."/>
            <person name="Highlander S."/>
            <person name="Gibbs R."/>
        </authorList>
    </citation>
    <scope>NUCLEOTIDE SEQUENCE [LARGE SCALE GENOMIC DNA]</scope>
    <source>
        <strain evidence="4 5">DSM 15829</strain>
    </source>
</reference>
<dbReference type="InterPro" id="IPR050246">
    <property type="entry name" value="Class_II_FBP_aldolase"/>
</dbReference>
<keyword evidence="3" id="KW-0862">Zinc</keyword>
<dbReference type="PANTHER" id="PTHR30304:SF0">
    <property type="entry name" value="D-TAGATOSE-1,6-BISPHOSPHATE ALDOLASE SUBUNIT GATY-RELATED"/>
    <property type="match status" value="1"/>
</dbReference>
<keyword evidence="5" id="KW-1185">Reference proteome</keyword>
<sequence length="295" mass="32180">MLISLRDICAIAEQNSMAIAAFNTPSLEAVRAALDAAEQTGYPVILAHAEGHEHAAPLKYIGPAMVALAEQSSAMVCVHLDHCEHLSYLRRALDMGFTGAMFDGSYMPYEVNVENSARAAEICAPFGAGLECELGSMGSREAGYRDEGGTAEESGAVYTDPDQAEDFIRCTGLDILACSFGTVHGIYKGEPHLNLDVLRDIRSRIKLPLVMHGGSGVSDEDYRKSIDAGIRKINYYTYGVKFAGEAVCNLIADRRRDRKDALVYWHDMTPVAYERMLEDFTQVIKVFANGANPVA</sequence>
<feature type="active site" description="Proton donor" evidence="1">
    <location>
        <position position="81"/>
    </location>
</feature>
<dbReference type="GO" id="GO:0009025">
    <property type="term" value="F:tagatose-bisphosphate aldolase activity"/>
    <property type="evidence" value="ECO:0007669"/>
    <property type="project" value="TreeGrafter"/>
</dbReference>
<name>F1T618_9ACTN</name>
<dbReference type="AlphaFoldDB" id="F1T618"/>
<evidence type="ECO:0000313" key="4">
    <source>
        <dbReference type="EMBL" id="EGF22923.1"/>
    </source>
</evidence>
<feature type="binding site" evidence="2">
    <location>
        <begin position="213"/>
        <end position="215"/>
    </location>
    <ligand>
        <name>dihydroxyacetone phosphate</name>
        <dbReference type="ChEBI" id="CHEBI:57642"/>
    </ligand>
</feature>
<dbReference type="GO" id="GO:0005975">
    <property type="term" value="P:carbohydrate metabolic process"/>
    <property type="evidence" value="ECO:0007669"/>
    <property type="project" value="InterPro"/>
</dbReference>
<dbReference type="GO" id="GO:0005829">
    <property type="term" value="C:cytosol"/>
    <property type="evidence" value="ECO:0007669"/>
    <property type="project" value="TreeGrafter"/>
</dbReference>
<feature type="binding site" evidence="3">
    <location>
        <position position="184"/>
    </location>
    <ligand>
        <name>Zn(2+)</name>
        <dbReference type="ChEBI" id="CHEBI:29105"/>
        <label>1</label>
        <note>catalytic</note>
    </ligand>
</feature>
<dbReference type="PROSITE" id="PS00806">
    <property type="entry name" value="ALDOLASE_CLASS_II_2"/>
    <property type="match status" value="1"/>
</dbReference>
<dbReference type="GO" id="GO:0008270">
    <property type="term" value="F:zinc ion binding"/>
    <property type="evidence" value="ECO:0007669"/>
    <property type="project" value="InterPro"/>
</dbReference>
<dbReference type="SUPFAM" id="SSF51569">
    <property type="entry name" value="Aldolase"/>
    <property type="match status" value="1"/>
</dbReference>
<dbReference type="Proteomes" id="UP000005947">
    <property type="component" value="Unassembled WGS sequence"/>
</dbReference>
<dbReference type="PIRSF" id="PIRSF001359">
    <property type="entry name" value="F_bP_aldolase_II"/>
    <property type="match status" value="1"/>
</dbReference>
<evidence type="ECO:0000256" key="1">
    <source>
        <dbReference type="PIRSR" id="PIRSR001359-1"/>
    </source>
</evidence>
<dbReference type="OrthoDB" id="9803995at2"/>
<keyword evidence="3" id="KW-0479">Metal-binding</keyword>
<dbReference type="Gene3D" id="3.20.20.70">
    <property type="entry name" value="Aldolase class I"/>
    <property type="match status" value="1"/>
</dbReference>
<feature type="binding site" evidence="3">
    <location>
        <position position="82"/>
    </location>
    <ligand>
        <name>Zn(2+)</name>
        <dbReference type="ChEBI" id="CHEBI:29105"/>
        <label>1</label>
        <note>catalytic</note>
    </ligand>
</feature>
<feature type="binding site" evidence="2">
    <location>
        <begin position="234"/>
        <end position="237"/>
    </location>
    <ligand>
        <name>dihydroxyacetone phosphate</name>
        <dbReference type="ChEBI" id="CHEBI:57642"/>
    </ligand>
</feature>
<feature type="binding site" evidence="3">
    <location>
        <position position="212"/>
    </location>
    <ligand>
        <name>Zn(2+)</name>
        <dbReference type="ChEBI" id="CHEBI:29105"/>
        <label>1</label>
        <note>catalytic</note>
    </ligand>
</feature>
<accession>F1T618</accession>
<organism evidence="4 5">
    <name type="scientific">Fannyhessea vaginae DSM 15829</name>
    <dbReference type="NCBI Taxonomy" id="525256"/>
    <lineage>
        <taxon>Bacteria</taxon>
        <taxon>Bacillati</taxon>
        <taxon>Actinomycetota</taxon>
        <taxon>Coriobacteriia</taxon>
        <taxon>Coriobacteriales</taxon>
        <taxon>Atopobiaceae</taxon>
        <taxon>Fannyhessea</taxon>
    </lineage>
</organism>
<feature type="binding site" evidence="3">
    <location>
        <position position="103"/>
    </location>
    <ligand>
        <name>Zn(2+)</name>
        <dbReference type="ChEBI" id="CHEBI:29105"/>
        <label>2</label>
    </ligand>
</feature>
<gene>
    <name evidence="4" type="ORF">HMPREF0091_10918</name>
</gene>
<evidence type="ECO:0000256" key="3">
    <source>
        <dbReference type="PIRSR" id="PIRSR001359-3"/>
    </source>
</evidence>
<dbReference type="InterPro" id="IPR000771">
    <property type="entry name" value="FBA_II"/>
</dbReference>
<dbReference type="EMBL" id="ACGK02000002">
    <property type="protein sequence ID" value="EGF22923.1"/>
    <property type="molecule type" value="Genomic_DNA"/>
</dbReference>
<evidence type="ECO:0000256" key="2">
    <source>
        <dbReference type="PIRSR" id="PIRSR001359-2"/>
    </source>
</evidence>
<dbReference type="eggNOG" id="COG0191">
    <property type="taxonomic scope" value="Bacteria"/>
</dbReference>
<dbReference type="InterPro" id="IPR013785">
    <property type="entry name" value="Aldolase_TIM"/>
</dbReference>
<dbReference type="RefSeq" id="WP_006303114.1">
    <property type="nucleotide sequence ID" value="NZ_ACGK02000002.1"/>
</dbReference>
<comment type="cofactor">
    <cofactor evidence="3">
        <name>Zn(2+)</name>
        <dbReference type="ChEBI" id="CHEBI:29105"/>
    </cofactor>
    <text evidence="3">Binds 2 Zn(2+) ions per subunit. One is catalytic and the other provides a structural contribution.</text>
</comment>